<accession>A0A6A6H847</accession>
<dbReference type="Proteomes" id="UP000800092">
    <property type="component" value="Unassembled WGS sequence"/>
</dbReference>
<feature type="compositionally biased region" description="Basic and acidic residues" evidence="1">
    <location>
        <begin position="43"/>
        <end position="52"/>
    </location>
</feature>
<evidence type="ECO:0000256" key="1">
    <source>
        <dbReference type="SAM" id="MobiDB-lite"/>
    </source>
</evidence>
<keyword evidence="3" id="KW-1185">Reference proteome</keyword>
<sequence>MPEMLDLIDSTAVDMGLDLHRHGPTVGKSRIASQDDLSCWDGAADREQKEGTKGVAGWGSGDALRSSQDHVPETGMSGEKGKADTSSTSIMHSSTSPAPWPEEVRPRVQSAKTPARPVSSKRDVHDGKGVGEKSLKG</sequence>
<dbReference type="AlphaFoldDB" id="A0A6A6H847"/>
<dbReference type="EMBL" id="ML991801">
    <property type="protein sequence ID" value="KAF2234049.1"/>
    <property type="molecule type" value="Genomic_DNA"/>
</dbReference>
<feature type="compositionally biased region" description="Basic and acidic residues" evidence="1">
    <location>
        <begin position="120"/>
        <end position="137"/>
    </location>
</feature>
<reference evidence="2" key="1">
    <citation type="journal article" date="2020" name="Stud. Mycol.">
        <title>101 Dothideomycetes genomes: a test case for predicting lifestyles and emergence of pathogens.</title>
        <authorList>
            <person name="Haridas S."/>
            <person name="Albert R."/>
            <person name="Binder M."/>
            <person name="Bloem J."/>
            <person name="Labutti K."/>
            <person name="Salamov A."/>
            <person name="Andreopoulos B."/>
            <person name="Baker S."/>
            <person name="Barry K."/>
            <person name="Bills G."/>
            <person name="Bluhm B."/>
            <person name="Cannon C."/>
            <person name="Castanera R."/>
            <person name="Culley D."/>
            <person name="Daum C."/>
            <person name="Ezra D."/>
            <person name="Gonzalez J."/>
            <person name="Henrissat B."/>
            <person name="Kuo A."/>
            <person name="Liang C."/>
            <person name="Lipzen A."/>
            <person name="Lutzoni F."/>
            <person name="Magnuson J."/>
            <person name="Mondo S."/>
            <person name="Nolan M."/>
            <person name="Ohm R."/>
            <person name="Pangilinan J."/>
            <person name="Park H.-J."/>
            <person name="Ramirez L."/>
            <person name="Alfaro M."/>
            <person name="Sun H."/>
            <person name="Tritt A."/>
            <person name="Yoshinaga Y."/>
            <person name="Zwiers L.-H."/>
            <person name="Turgeon B."/>
            <person name="Goodwin S."/>
            <person name="Spatafora J."/>
            <person name="Crous P."/>
            <person name="Grigoriev I."/>
        </authorList>
    </citation>
    <scope>NUCLEOTIDE SEQUENCE</scope>
    <source>
        <strain evidence="2">Tuck. ex Michener</strain>
    </source>
</reference>
<evidence type="ECO:0000313" key="3">
    <source>
        <dbReference type="Proteomes" id="UP000800092"/>
    </source>
</evidence>
<feature type="compositionally biased region" description="Low complexity" evidence="1">
    <location>
        <begin position="85"/>
        <end position="96"/>
    </location>
</feature>
<feature type="region of interest" description="Disordered" evidence="1">
    <location>
        <begin position="42"/>
        <end position="137"/>
    </location>
</feature>
<organism evidence="2 3">
    <name type="scientific">Viridothelium virens</name>
    <name type="common">Speckled blister lichen</name>
    <name type="synonym">Trypethelium virens</name>
    <dbReference type="NCBI Taxonomy" id="1048519"/>
    <lineage>
        <taxon>Eukaryota</taxon>
        <taxon>Fungi</taxon>
        <taxon>Dikarya</taxon>
        <taxon>Ascomycota</taxon>
        <taxon>Pezizomycotina</taxon>
        <taxon>Dothideomycetes</taxon>
        <taxon>Dothideomycetes incertae sedis</taxon>
        <taxon>Trypetheliales</taxon>
        <taxon>Trypetheliaceae</taxon>
        <taxon>Viridothelium</taxon>
    </lineage>
</organism>
<name>A0A6A6H847_VIRVR</name>
<proteinExistence type="predicted"/>
<protein>
    <submittedName>
        <fullName evidence="2">Uncharacterized protein</fullName>
    </submittedName>
</protein>
<evidence type="ECO:0000313" key="2">
    <source>
        <dbReference type="EMBL" id="KAF2234049.1"/>
    </source>
</evidence>
<gene>
    <name evidence="2" type="ORF">EV356DRAFT_502669</name>
</gene>